<protein>
    <recommendedName>
        <fullName evidence="3">SprB repeat-containing protein</fullName>
    </recommendedName>
</protein>
<reference evidence="1 2" key="1">
    <citation type="submission" date="2024-06" db="EMBL/GenBank/DDBJ databases">
        <title>Flavobacterium spp. isolated from glacier.</title>
        <authorList>
            <person name="Han D."/>
        </authorList>
    </citation>
    <scope>NUCLEOTIDE SEQUENCE [LARGE SCALE GENOMIC DNA]</scope>
    <source>
        <strain evidence="1 2">LB3P45</strain>
    </source>
</reference>
<evidence type="ECO:0000313" key="2">
    <source>
        <dbReference type="Proteomes" id="UP001600039"/>
    </source>
</evidence>
<name>A0ABW6HR57_9FLAO</name>
<keyword evidence="2" id="KW-1185">Reference proteome</keyword>
<evidence type="ECO:0000313" key="1">
    <source>
        <dbReference type="EMBL" id="MFE3849507.1"/>
    </source>
</evidence>
<gene>
    <name evidence="1" type="ORF">ACFX5D_16245</name>
</gene>
<organism evidence="1 2">
    <name type="scientific">Flavobacterium fructosi</name>
    <dbReference type="NCBI Taxonomy" id="3230416"/>
    <lineage>
        <taxon>Bacteria</taxon>
        <taxon>Pseudomonadati</taxon>
        <taxon>Bacteroidota</taxon>
        <taxon>Flavobacteriia</taxon>
        <taxon>Flavobacteriales</taxon>
        <taxon>Flavobacteriaceae</taxon>
        <taxon>Flavobacterium</taxon>
    </lineage>
</organism>
<evidence type="ECO:0008006" key="3">
    <source>
        <dbReference type="Google" id="ProtNLM"/>
    </source>
</evidence>
<accession>A0ABW6HR57</accession>
<proteinExistence type="predicted"/>
<dbReference type="EMBL" id="JBHZQA010000036">
    <property type="protein sequence ID" value="MFE3849507.1"/>
    <property type="molecule type" value="Genomic_DNA"/>
</dbReference>
<comment type="caution">
    <text evidence="1">The sequence shown here is derived from an EMBL/GenBank/DDBJ whole genome shotgun (WGS) entry which is preliminary data.</text>
</comment>
<dbReference type="Proteomes" id="UP001600039">
    <property type="component" value="Unassembled WGS sequence"/>
</dbReference>
<feature type="non-terminal residue" evidence="1">
    <location>
        <position position="388"/>
    </location>
</feature>
<sequence length="388" mass="41165">DGCTADQELVLTVTPKPTKVSTPITICSGENYIWSVNSITYTAAGTYTKTNDGCTADQELVLTVTPKPSKVSTPITICSGENYIWSVNSTTYTAAGTYTKTNDGCTADQELVLTVTPKPTKVSTPITICSGENYTWSVNSTTYTAGGTYTKTNDGCTADQELVLTVTPKPTKVSTSITICLGENYTWSVNSITYTAGGTYTKTNDGCTADQELVLTVTPKPTKMSTPITICSGENYIWSVNSTTYTAGGTYTKTNDGCTADQELVLIVTPKPSKVSTPITICSGENYTWSVNSITYTAAGTYTKTNGGCTADQELVLTVTPKPTKVSTPITICSGENYIWPVNNTTYTAGGTYTKTNDGCTADQELVLTVTPKPTKVSTSITICLGEN</sequence>
<feature type="non-terminal residue" evidence="1">
    <location>
        <position position="1"/>
    </location>
</feature>